<evidence type="ECO:0000256" key="1">
    <source>
        <dbReference type="ARBA" id="ARBA00022801"/>
    </source>
</evidence>
<dbReference type="CDD" id="cd02696">
    <property type="entry name" value="MurNAc-LAA"/>
    <property type="match status" value="1"/>
</dbReference>
<keyword evidence="6" id="KW-1185">Reference proteome</keyword>
<dbReference type="PANTHER" id="PTHR30404:SF0">
    <property type="entry name" value="N-ACETYLMURAMOYL-L-ALANINE AMIDASE AMIC"/>
    <property type="match status" value="1"/>
</dbReference>
<dbReference type="Pfam" id="PF01520">
    <property type="entry name" value="Amidase_3"/>
    <property type="match status" value="1"/>
</dbReference>
<dbReference type="AlphaFoldDB" id="A0A1Z5HPQ7"/>
<reference evidence="6" key="1">
    <citation type="journal article" date="2017" name="Appl. Environ. Microbiol.">
        <title>Genomic analysis of Calderihabitans maritimus KKC1, a thermophilic hydrogenogenic carboxydotrophic bacterium isolated from marine sediment.</title>
        <authorList>
            <person name="Omae K."/>
            <person name="Yoneda Y."/>
            <person name="Fukuyama Y."/>
            <person name="Yoshida T."/>
            <person name="Sako Y."/>
        </authorList>
    </citation>
    <scope>NUCLEOTIDE SEQUENCE [LARGE SCALE GENOMIC DNA]</scope>
    <source>
        <strain evidence="6">KKC1</strain>
    </source>
</reference>
<dbReference type="Pfam" id="PF08239">
    <property type="entry name" value="SH3_3"/>
    <property type="match status" value="4"/>
</dbReference>
<proteinExistence type="predicted"/>
<evidence type="ECO:0000259" key="4">
    <source>
        <dbReference type="PROSITE" id="PS51781"/>
    </source>
</evidence>
<name>A0A1Z5HPQ7_9FIRM</name>
<dbReference type="GO" id="GO:0071555">
    <property type="term" value="P:cell wall organization"/>
    <property type="evidence" value="ECO:0007669"/>
    <property type="project" value="UniProtKB-KW"/>
</dbReference>
<evidence type="ECO:0000313" key="6">
    <source>
        <dbReference type="Proteomes" id="UP000197032"/>
    </source>
</evidence>
<dbReference type="GO" id="GO:0030288">
    <property type="term" value="C:outer membrane-bounded periplasmic space"/>
    <property type="evidence" value="ECO:0007669"/>
    <property type="project" value="TreeGrafter"/>
</dbReference>
<protein>
    <submittedName>
        <fullName evidence="5">N-acetylmuramoyl-L-alanine amidase</fullName>
    </submittedName>
</protein>
<feature type="domain" description="SH3b" evidence="4">
    <location>
        <begin position="31"/>
        <end position="94"/>
    </location>
</feature>
<feature type="domain" description="SH3b" evidence="4">
    <location>
        <begin position="103"/>
        <end position="165"/>
    </location>
</feature>
<feature type="domain" description="SH3b" evidence="4">
    <location>
        <begin position="182"/>
        <end position="244"/>
    </location>
</feature>
<feature type="region of interest" description="Disordered" evidence="3">
    <location>
        <begin position="321"/>
        <end position="376"/>
    </location>
</feature>
<dbReference type="SUPFAM" id="SSF53187">
    <property type="entry name" value="Zn-dependent exopeptidases"/>
    <property type="match status" value="1"/>
</dbReference>
<dbReference type="PROSITE" id="PS51781">
    <property type="entry name" value="SH3B"/>
    <property type="match status" value="4"/>
</dbReference>
<organism evidence="5 6">
    <name type="scientific">Calderihabitans maritimus</name>
    <dbReference type="NCBI Taxonomy" id="1246530"/>
    <lineage>
        <taxon>Bacteria</taxon>
        <taxon>Bacillati</taxon>
        <taxon>Bacillota</taxon>
        <taxon>Clostridia</taxon>
        <taxon>Neomoorellales</taxon>
        <taxon>Calderihabitantaceae</taxon>
        <taxon>Calderihabitans</taxon>
    </lineage>
</organism>
<dbReference type="OrthoDB" id="9813450at2"/>
<evidence type="ECO:0000313" key="5">
    <source>
        <dbReference type="EMBL" id="GAW91270.1"/>
    </source>
</evidence>
<dbReference type="GO" id="GO:0009253">
    <property type="term" value="P:peptidoglycan catabolic process"/>
    <property type="evidence" value="ECO:0007669"/>
    <property type="project" value="InterPro"/>
</dbReference>
<dbReference type="InterPro" id="IPR003646">
    <property type="entry name" value="SH3-like_bac-type"/>
</dbReference>
<dbReference type="Gene3D" id="3.40.630.40">
    <property type="entry name" value="Zn-dependent exopeptidases"/>
    <property type="match status" value="1"/>
</dbReference>
<accession>A0A1Z5HPQ7</accession>
<feature type="compositionally biased region" description="Polar residues" evidence="3">
    <location>
        <begin position="321"/>
        <end position="354"/>
    </location>
</feature>
<dbReference type="Pfam" id="PF11741">
    <property type="entry name" value="AMIN"/>
    <property type="match status" value="1"/>
</dbReference>
<dbReference type="InterPro" id="IPR050695">
    <property type="entry name" value="N-acetylmuramoyl_amidase_3"/>
</dbReference>
<dbReference type="SMART" id="SM00646">
    <property type="entry name" value="Ami_3"/>
    <property type="match status" value="1"/>
</dbReference>
<sequence>MFKKVCGKKSVIVFTILFLLTIAGQASVALAGKQVVVRGKYVNIRSGPGTNHTKLGRSYRGDKYPLLQKKGDWYQVQLPDGREGWLAGWLTRLEEVPEEEVEKRSARVAGSYVNVRSGPGTQYVRVGVLTRGTAVTILERQGEWYKVRYMGKRVGWIAGWLLELDEGAESSAPAEAGGEKETKVALVTGKVVNVRQGPGLNFARIDKVTEGERLPVVGEDNGWYQVVLDGGRKGWIAGWLAKVDTQSLPSGSTMVQVTGSVVNIRQGPGTDFPVITKVKRGEHLGVLAEENRWYQVSLEEGLKGWIAGWLVEARDGVSLEETQATSRGSTENNVDSGQTPSTVVDDTYNSQTDPINLDSGAQEKTGDNPSLEDDDSEAFNLISGLDEEVKEDRLLISIRGNEPPVYNTFELEDPRRLVVDITRSRLEIAPEDRIRKINHPAVSQVRLGQFTPDTVRVVFDLPESSNYTFSSQRQGTTVLFEFLPFSLAGKTVVLDPGHGSIQAEGLFDPGAIGPSGVHERDVVMAIAEETGRILSRKGATVIFTRNGDTALDLPERAAIANDVEADVFVSIHANSSFSPIPNGTATYFYAPQGTELASQRDERQFLAQMVQRELVKEINRADLGIREANFSVLRNTLVPSILVEVAFISNPEEERLLTDPEFRSRAARGIAKGIELYLLEFTR</sequence>
<dbReference type="RefSeq" id="WP_088552833.1">
    <property type="nucleotide sequence ID" value="NZ_BDGJ01000010.1"/>
</dbReference>
<keyword evidence="2" id="KW-0961">Cell wall biogenesis/degradation</keyword>
<comment type="caution">
    <text evidence="5">The sequence shown here is derived from an EMBL/GenBank/DDBJ whole genome shotgun (WGS) entry which is preliminary data.</text>
</comment>
<dbReference type="Gene3D" id="2.30.30.40">
    <property type="entry name" value="SH3 Domains"/>
    <property type="match status" value="4"/>
</dbReference>
<dbReference type="PANTHER" id="PTHR30404">
    <property type="entry name" value="N-ACETYLMURAMOYL-L-ALANINE AMIDASE"/>
    <property type="match status" value="1"/>
</dbReference>
<dbReference type="InterPro" id="IPR002508">
    <property type="entry name" value="MurNAc-LAA_cat"/>
</dbReference>
<keyword evidence="1" id="KW-0378">Hydrolase</keyword>
<dbReference type="InterPro" id="IPR021731">
    <property type="entry name" value="AMIN_dom"/>
</dbReference>
<dbReference type="Gene3D" id="2.60.40.3500">
    <property type="match status" value="1"/>
</dbReference>
<evidence type="ECO:0000256" key="3">
    <source>
        <dbReference type="SAM" id="MobiDB-lite"/>
    </source>
</evidence>
<dbReference type="SMART" id="SM00287">
    <property type="entry name" value="SH3b"/>
    <property type="match status" value="4"/>
</dbReference>
<dbReference type="EMBL" id="BDGJ01000010">
    <property type="protein sequence ID" value="GAW91270.1"/>
    <property type="molecule type" value="Genomic_DNA"/>
</dbReference>
<feature type="domain" description="SH3b" evidence="4">
    <location>
        <begin position="252"/>
        <end position="314"/>
    </location>
</feature>
<evidence type="ECO:0000256" key="2">
    <source>
        <dbReference type="ARBA" id="ARBA00023316"/>
    </source>
</evidence>
<gene>
    <name evidence="5" type="ORF">KKC1_04320</name>
</gene>
<dbReference type="GO" id="GO:0008745">
    <property type="term" value="F:N-acetylmuramoyl-L-alanine amidase activity"/>
    <property type="evidence" value="ECO:0007669"/>
    <property type="project" value="InterPro"/>
</dbReference>
<dbReference type="Proteomes" id="UP000197032">
    <property type="component" value="Unassembled WGS sequence"/>
</dbReference>